<accession>A0A7C4BBR3</accession>
<feature type="compositionally biased region" description="Polar residues" evidence="1">
    <location>
        <begin position="42"/>
        <end position="52"/>
    </location>
</feature>
<name>A0A7C4BBR3_9CREN</name>
<sequence length="72" mass="8387">MENIEHYRGNQKVENIERVLEESPKDTEKAVRDVNVVYHYTSNPEVNKSGDTLQRDHSGNFQPSIDRKGKRC</sequence>
<protein>
    <submittedName>
        <fullName evidence="2">Uncharacterized protein</fullName>
    </submittedName>
</protein>
<proteinExistence type="predicted"/>
<evidence type="ECO:0000256" key="1">
    <source>
        <dbReference type="SAM" id="MobiDB-lite"/>
    </source>
</evidence>
<feature type="region of interest" description="Disordered" evidence="1">
    <location>
        <begin position="42"/>
        <end position="72"/>
    </location>
</feature>
<reference evidence="2" key="1">
    <citation type="journal article" date="2020" name="mSystems">
        <title>Genome- and Community-Level Interaction Insights into Carbon Utilization and Element Cycling Functions of Hydrothermarchaeota in Hydrothermal Sediment.</title>
        <authorList>
            <person name="Zhou Z."/>
            <person name="Liu Y."/>
            <person name="Xu W."/>
            <person name="Pan J."/>
            <person name="Luo Z.H."/>
            <person name="Li M."/>
        </authorList>
    </citation>
    <scope>NUCLEOTIDE SEQUENCE [LARGE SCALE GENOMIC DNA]</scope>
    <source>
        <strain evidence="2">SpSt-732</strain>
    </source>
</reference>
<organism evidence="2">
    <name type="scientific">Ignisphaera aggregans</name>
    <dbReference type="NCBI Taxonomy" id="334771"/>
    <lineage>
        <taxon>Archaea</taxon>
        <taxon>Thermoproteota</taxon>
        <taxon>Thermoprotei</taxon>
        <taxon>Desulfurococcales</taxon>
        <taxon>Desulfurococcaceae</taxon>
        <taxon>Ignisphaera</taxon>
    </lineage>
</organism>
<dbReference type="AlphaFoldDB" id="A0A7C4BBR3"/>
<dbReference type="EMBL" id="DTFF01000027">
    <property type="protein sequence ID" value="HGI87414.1"/>
    <property type="molecule type" value="Genomic_DNA"/>
</dbReference>
<comment type="caution">
    <text evidence="2">The sequence shown here is derived from an EMBL/GenBank/DDBJ whole genome shotgun (WGS) entry which is preliminary data.</text>
</comment>
<evidence type="ECO:0000313" key="2">
    <source>
        <dbReference type="EMBL" id="HGI87414.1"/>
    </source>
</evidence>
<gene>
    <name evidence="2" type="ORF">ENV14_03365</name>
</gene>